<dbReference type="Proteomes" id="UP000178107">
    <property type="component" value="Unassembled WGS sequence"/>
</dbReference>
<sequence>MLMTHSACNVVWRVNSDNELEMLVHDYRSTDPDTGKKSRWEVRFPTGTSGSGEFGESSEETSVRKLQEETGLLAVDTEEIAKKGTHHIKYAFLISLSDCLGELHTRPLEAQGDEMSAPRWVSVRRLRSMIAPVQFWAYRAAVETLRARGVTV</sequence>
<accession>A0A1G2SZI2</accession>
<reference evidence="2 3" key="1">
    <citation type="journal article" date="2016" name="Nat. Commun.">
        <title>Thousands of microbial genomes shed light on interconnected biogeochemical processes in an aquifer system.</title>
        <authorList>
            <person name="Anantharaman K."/>
            <person name="Brown C.T."/>
            <person name="Hug L.A."/>
            <person name="Sharon I."/>
            <person name="Castelle C.J."/>
            <person name="Probst A.J."/>
            <person name="Thomas B.C."/>
            <person name="Singh A."/>
            <person name="Wilkins M.J."/>
            <person name="Karaoz U."/>
            <person name="Brodie E.L."/>
            <person name="Williams K.H."/>
            <person name="Hubbard S.S."/>
            <person name="Banfield J.F."/>
        </authorList>
    </citation>
    <scope>NUCLEOTIDE SEQUENCE [LARGE SCALE GENOMIC DNA]</scope>
</reference>
<gene>
    <name evidence="2" type="ORF">A2838_02315</name>
</gene>
<dbReference type="EMBL" id="MHVH01000005">
    <property type="protein sequence ID" value="OHA90404.1"/>
    <property type="molecule type" value="Genomic_DNA"/>
</dbReference>
<proteinExistence type="predicted"/>
<dbReference type="PROSITE" id="PS51462">
    <property type="entry name" value="NUDIX"/>
    <property type="match status" value="1"/>
</dbReference>
<comment type="caution">
    <text evidence="2">The sequence shown here is derived from an EMBL/GenBank/DDBJ whole genome shotgun (WGS) entry which is preliminary data.</text>
</comment>
<protein>
    <recommendedName>
        <fullName evidence="1">Nudix hydrolase domain-containing protein</fullName>
    </recommendedName>
</protein>
<dbReference type="InterPro" id="IPR000086">
    <property type="entry name" value="NUDIX_hydrolase_dom"/>
</dbReference>
<name>A0A1G2SZI2_9BACT</name>
<evidence type="ECO:0000313" key="3">
    <source>
        <dbReference type="Proteomes" id="UP000178107"/>
    </source>
</evidence>
<dbReference type="AlphaFoldDB" id="A0A1G2SZI2"/>
<dbReference type="Gene3D" id="3.90.79.10">
    <property type="entry name" value="Nucleoside Triphosphate Pyrophosphohydrolase"/>
    <property type="match status" value="1"/>
</dbReference>
<organism evidence="2 3">
    <name type="scientific">Candidatus Zambryskibacteria bacterium RIFCSPHIGHO2_01_FULL_46_25</name>
    <dbReference type="NCBI Taxonomy" id="1802738"/>
    <lineage>
        <taxon>Bacteria</taxon>
        <taxon>Candidatus Zambryskiibacteriota</taxon>
    </lineage>
</organism>
<dbReference type="SUPFAM" id="SSF55811">
    <property type="entry name" value="Nudix"/>
    <property type="match status" value="1"/>
</dbReference>
<dbReference type="InterPro" id="IPR015797">
    <property type="entry name" value="NUDIX_hydrolase-like_dom_sf"/>
</dbReference>
<feature type="domain" description="Nudix hydrolase" evidence="1">
    <location>
        <begin position="3"/>
        <end position="143"/>
    </location>
</feature>
<evidence type="ECO:0000313" key="2">
    <source>
        <dbReference type="EMBL" id="OHA90404.1"/>
    </source>
</evidence>
<evidence type="ECO:0000259" key="1">
    <source>
        <dbReference type="PROSITE" id="PS51462"/>
    </source>
</evidence>
<dbReference type="Pfam" id="PF00293">
    <property type="entry name" value="NUDIX"/>
    <property type="match status" value="1"/>
</dbReference>